<dbReference type="RefSeq" id="XP_009056564.1">
    <property type="nucleotide sequence ID" value="XM_009058316.1"/>
</dbReference>
<dbReference type="Proteomes" id="UP000030746">
    <property type="component" value="Unassembled WGS sequence"/>
</dbReference>
<comment type="subcellular location">
    <subcellularLocation>
        <location evidence="4">Membrane</location>
        <topology evidence="4">Multi-pass membrane protein</topology>
    </subcellularLocation>
</comment>
<feature type="transmembrane region" description="Helical" evidence="4">
    <location>
        <begin position="127"/>
        <end position="148"/>
    </location>
</feature>
<evidence type="ECO:0000256" key="3">
    <source>
        <dbReference type="ARBA" id="ARBA00023136"/>
    </source>
</evidence>
<dbReference type="OMA" id="SYNIWIF"/>
<keyword evidence="3 4" id="KW-0472">Membrane</keyword>
<accession>V4ACS4</accession>
<dbReference type="PANTHER" id="PTHR12483">
    <property type="entry name" value="SOLUTE CARRIER FAMILY 31 COPPER TRANSPORTERS"/>
    <property type="match status" value="1"/>
</dbReference>
<gene>
    <name evidence="5" type="ORF">LOTGIDRAFT_162356</name>
</gene>
<dbReference type="KEGG" id="lgi:LOTGIDRAFT_162356"/>
<reference evidence="5 6" key="1">
    <citation type="journal article" date="2013" name="Nature">
        <title>Insights into bilaterian evolution from three spiralian genomes.</title>
        <authorList>
            <person name="Simakov O."/>
            <person name="Marletaz F."/>
            <person name="Cho S.J."/>
            <person name="Edsinger-Gonzales E."/>
            <person name="Havlak P."/>
            <person name="Hellsten U."/>
            <person name="Kuo D.H."/>
            <person name="Larsson T."/>
            <person name="Lv J."/>
            <person name="Arendt D."/>
            <person name="Savage R."/>
            <person name="Osoegawa K."/>
            <person name="de Jong P."/>
            <person name="Grimwood J."/>
            <person name="Chapman J.A."/>
            <person name="Shapiro H."/>
            <person name="Aerts A."/>
            <person name="Otillar R.P."/>
            <person name="Terry A.Y."/>
            <person name="Boore J.L."/>
            <person name="Grigoriev I.V."/>
            <person name="Lindberg D.R."/>
            <person name="Seaver E.C."/>
            <person name="Weisblat D.A."/>
            <person name="Putnam N.H."/>
            <person name="Rokhsar D.S."/>
        </authorList>
    </citation>
    <scope>NUCLEOTIDE SEQUENCE [LARGE SCALE GENOMIC DNA]</scope>
</reference>
<dbReference type="GO" id="GO:0016020">
    <property type="term" value="C:membrane"/>
    <property type="evidence" value="ECO:0007669"/>
    <property type="project" value="UniProtKB-SubCell"/>
</dbReference>
<protein>
    <recommendedName>
        <fullName evidence="4">Copper transport protein</fullName>
    </recommendedName>
</protein>
<dbReference type="EMBL" id="KB202014">
    <property type="protein sequence ID" value="ESO92880.1"/>
    <property type="molecule type" value="Genomic_DNA"/>
</dbReference>
<evidence type="ECO:0000256" key="2">
    <source>
        <dbReference type="ARBA" id="ARBA00022989"/>
    </source>
</evidence>
<dbReference type="GO" id="GO:0005375">
    <property type="term" value="F:copper ion transmembrane transporter activity"/>
    <property type="evidence" value="ECO:0007669"/>
    <property type="project" value="UniProtKB-UniRule"/>
</dbReference>
<comment type="similarity">
    <text evidence="4">Belongs to the copper transporter (Ctr) (TC 1.A.56) family. SLC31A subfamily.</text>
</comment>
<evidence type="ECO:0000256" key="4">
    <source>
        <dbReference type="RuleBase" id="RU367022"/>
    </source>
</evidence>
<evidence type="ECO:0000313" key="6">
    <source>
        <dbReference type="Proteomes" id="UP000030746"/>
    </source>
</evidence>
<dbReference type="HOGENOM" id="CLU_1469835_0_0_1"/>
<keyword evidence="2 4" id="KW-1133">Transmembrane helix</keyword>
<feature type="transmembrane region" description="Helical" evidence="4">
    <location>
        <begin position="28"/>
        <end position="48"/>
    </location>
</feature>
<feature type="transmembrane region" description="Helical" evidence="4">
    <location>
        <begin position="99"/>
        <end position="121"/>
    </location>
</feature>
<keyword evidence="4" id="KW-0187">Copper transport</keyword>
<dbReference type="GeneID" id="20238995"/>
<dbReference type="STRING" id="225164.V4ACS4"/>
<keyword evidence="6" id="KW-1185">Reference proteome</keyword>
<dbReference type="Pfam" id="PF04145">
    <property type="entry name" value="Ctr"/>
    <property type="match status" value="1"/>
</dbReference>
<dbReference type="AlphaFoldDB" id="V4ACS4"/>
<dbReference type="OrthoDB" id="73901at2759"/>
<keyword evidence="4" id="KW-0406">Ion transport</keyword>
<organism evidence="5 6">
    <name type="scientific">Lottia gigantea</name>
    <name type="common">Giant owl limpet</name>
    <dbReference type="NCBI Taxonomy" id="225164"/>
    <lineage>
        <taxon>Eukaryota</taxon>
        <taxon>Metazoa</taxon>
        <taxon>Spiralia</taxon>
        <taxon>Lophotrochozoa</taxon>
        <taxon>Mollusca</taxon>
        <taxon>Gastropoda</taxon>
        <taxon>Patellogastropoda</taxon>
        <taxon>Lottioidea</taxon>
        <taxon>Lottiidae</taxon>
        <taxon>Lottia</taxon>
    </lineage>
</organism>
<keyword evidence="4" id="KW-0813">Transport</keyword>
<name>V4ACS4_LOTGI</name>
<evidence type="ECO:0000256" key="1">
    <source>
        <dbReference type="ARBA" id="ARBA00022692"/>
    </source>
</evidence>
<dbReference type="CTD" id="20238995"/>
<evidence type="ECO:0000313" key="5">
    <source>
        <dbReference type="EMBL" id="ESO92880.1"/>
    </source>
</evidence>
<dbReference type="InterPro" id="IPR007274">
    <property type="entry name" value="Cop_transporter"/>
</dbReference>
<proteinExistence type="inferred from homology"/>
<keyword evidence="1 4" id="KW-0812">Transmembrane</keyword>
<sequence length="184" mass="20918">MMNMMPMFFVLKTKLKNFLFENLNIQDIQGLIIACLCVFLVTALYEALKLIQLYFQLRVRQDPLTYAKTDNSTSDRSVLLTPFLIPVNIQQIRKQRLKFHFYGCLSHMVNLSLAYFIMLAVMTYNVWLGLSVLIGAATGYHVFGAVGVQVTSKFTKVAAIKRLNNEDTNISTQATDPVPDNCHI</sequence>
<dbReference type="PANTHER" id="PTHR12483:SF115">
    <property type="entry name" value="COPPER TRANSPORT PROTEIN"/>
    <property type="match status" value="1"/>
</dbReference>
<keyword evidence="4" id="KW-0186">Copper</keyword>